<dbReference type="Gene3D" id="3.30.110.170">
    <property type="entry name" value="Protein of unknown function (DUF541), domain 1"/>
    <property type="match status" value="1"/>
</dbReference>
<comment type="caution">
    <text evidence="2">The sequence shown here is derived from an EMBL/GenBank/DDBJ whole genome shotgun (WGS) entry which is preliminary data.</text>
</comment>
<feature type="chain" id="PRO_5041720754" description="DUF541 domain-containing protein" evidence="1">
    <location>
        <begin position="21"/>
        <end position="240"/>
    </location>
</feature>
<protein>
    <recommendedName>
        <fullName evidence="4">DUF541 domain-containing protein</fullName>
    </recommendedName>
</protein>
<evidence type="ECO:0008006" key="4">
    <source>
        <dbReference type="Google" id="ProtNLM"/>
    </source>
</evidence>
<name>A0AA88KHS6_NAELO</name>
<dbReference type="Pfam" id="PF04402">
    <property type="entry name" value="SIMPL"/>
    <property type="match status" value="1"/>
</dbReference>
<dbReference type="PANTHER" id="PTHR34387:SF1">
    <property type="entry name" value="PERIPLASMIC IMMUNOGENIC PROTEIN"/>
    <property type="match status" value="1"/>
</dbReference>
<keyword evidence="1" id="KW-0732">Signal</keyword>
<evidence type="ECO:0000313" key="2">
    <source>
        <dbReference type="EMBL" id="KAG2382114.1"/>
    </source>
</evidence>
<reference evidence="2 3" key="1">
    <citation type="journal article" date="2018" name="BMC Genomics">
        <title>The genome of Naegleria lovaniensis, the basis for a comparative approach to unravel pathogenicity factors of the human pathogenic amoeba N. fowleri.</title>
        <authorList>
            <person name="Liechti N."/>
            <person name="Schurch N."/>
            <person name="Bruggmann R."/>
            <person name="Wittwer M."/>
        </authorList>
    </citation>
    <scope>NUCLEOTIDE SEQUENCE [LARGE SCALE GENOMIC DNA]</scope>
    <source>
        <strain evidence="2 3">ATCC 30569</strain>
    </source>
</reference>
<accession>A0AA88KHS6</accession>
<dbReference type="EMBL" id="PYSW02000025">
    <property type="protein sequence ID" value="KAG2382114.1"/>
    <property type="molecule type" value="Genomic_DNA"/>
</dbReference>
<keyword evidence="3" id="KW-1185">Reference proteome</keyword>
<dbReference type="GeneID" id="68098361"/>
<organism evidence="2 3">
    <name type="scientific">Naegleria lovaniensis</name>
    <name type="common">Amoeba</name>
    <dbReference type="NCBI Taxonomy" id="51637"/>
    <lineage>
        <taxon>Eukaryota</taxon>
        <taxon>Discoba</taxon>
        <taxon>Heterolobosea</taxon>
        <taxon>Tetramitia</taxon>
        <taxon>Eutetramitia</taxon>
        <taxon>Vahlkampfiidae</taxon>
        <taxon>Naegleria</taxon>
    </lineage>
</organism>
<gene>
    <name evidence="2" type="ORF">C9374_005906</name>
</gene>
<dbReference type="GO" id="GO:0006974">
    <property type="term" value="P:DNA damage response"/>
    <property type="evidence" value="ECO:0007669"/>
    <property type="project" value="TreeGrafter"/>
</dbReference>
<sequence length="240" mass="27251">MKLPFSIALLLLLFCHFTFSQQVTSFLSFHPSTRRFNSSIVVQGTGKTSVAVTQADFYISVEAQKTTASEAQQEVGTSSARIMETLQQMEHVFKLRTSSITLYPVYEYHASTERTQRSGFRSSNSIEFSVSRWKVMNLVANDTEIEKARDRSLQLAVQDAMTNMNSVLSALYDSVSLEHVKNRLEVTSINIRRESLPIPVRYSGEEEDVHVNHLLLNSCRRRRHDCSFVCVITVAILMTT</sequence>
<dbReference type="InterPro" id="IPR007497">
    <property type="entry name" value="SIMPL/DUF541"/>
</dbReference>
<dbReference type="RefSeq" id="XP_044547793.1">
    <property type="nucleotide sequence ID" value="XM_044695708.1"/>
</dbReference>
<dbReference type="Proteomes" id="UP000816034">
    <property type="component" value="Unassembled WGS sequence"/>
</dbReference>
<dbReference type="AlphaFoldDB" id="A0AA88KHS6"/>
<dbReference type="Gene3D" id="3.30.70.2970">
    <property type="entry name" value="Protein of unknown function (DUF541), domain 2"/>
    <property type="match status" value="1"/>
</dbReference>
<feature type="signal peptide" evidence="1">
    <location>
        <begin position="1"/>
        <end position="20"/>
    </location>
</feature>
<evidence type="ECO:0000313" key="3">
    <source>
        <dbReference type="Proteomes" id="UP000816034"/>
    </source>
</evidence>
<evidence type="ECO:0000256" key="1">
    <source>
        <dbReference type="SAM" id="SignalP"/>
    </source>
</evidence>
<dbReference type="PANTHER" id="PTHR34387">
    <property type="entry name" value="SLR1258 PROTEIN"/>
    <property type="match status" value="1"/>
</dbReference>
<proteinExistence type="predicted"/>
<dbReference type="InterPro" id="IPR052022">
    <property type="entry name" value="26kDa_periplasmic_antigen"/>
</dbReference>